<feature type="region of interest" description="Disordered" evidence="1">
    <location>
        <begin position="139"/>
        <end position="176"/>
    </location>
</feature>
<proteinExistence type="predicted"/>
<dbReference type="InterPro" id="IPR016135">
    <property type="entry name" value="UBQ-conjugating_enzyme/RWD"/>
</dbReference>
<reference evidence="3" key="1">
    <citation type="submission" date="2023-08" db="EMBL/GenBank/DDBJ databases">
        <title>Black Yeasts Isolated from many extreme environments.</title>
        <authorList>
            <person name="Coleine C."/>
            <person name="Stajich J.E."/>
            <person name="Selbmann L."/>
        </authorList>
    </citation>
    <scope>NUCLEOTIDE SEQUENCE</scope>
    <source>
        <strain evidence="3">CCFEE 5810</strain>
    </source>
</reference>
<dbReference type="InterPro" id="IPR000608">
    <property type="entry name" value="UBC"/>
</dbReference>
<protein>
    <recommendedName>
        <fullName evidence="2">UBC core domain-containing protein</fullName>
    </recommendedName>
</protein>
<feature type="compositionally biased region" description="Acidic residues" evidence="1">
    <location>
        <begin position="144"/>
        <end position="176"/>
    </location>
</feature>
<sequence>MSGPNGTPYEGGVFVFCEYSLEPFSKWPDANGKIDLHADEGYPTFAPKGRFITKMKHPNINAHGRICHSLFSRDWTSDTSMSTCIDVIYGMLLTPEFNDPVNTTAVLNYHHDQVEYADQVREFVRAYASKSKEQWKLELLGEVEGSDDEDEGADEDEDEVMSEDFDAVSDAEVMSD</sequence>
<accession>A0AAN7VUF3</accession>
<dbReference type="Proteomes" id="UP001310594">
    <property type="component" value="Unassembled WGS sequence"/>
</dbReference>
<evidence type="ECO:0000313" key="4">
    <source>
        <dbReference type="Proteomes" id="UP001310594"/>
    </source>
</evidence>
<comment type="caution">
    <text evidence="3">The sequence shown here is derived from an EMBL/GenBank/DDBJ whole genome shotgun (WGS) entry which is preliminary data.</text>
</comment>
<dbReference type="PANTHER" id="PTHR24068">
    <property type="entry name" value="UBIQUITIN-CONJUGATING ENZYME E2"/>
    <property type="match status" value="1"/>
</dbReference>
<dbReference type="Pfam" id="PF00179">
    <property type="entry name" value="UQ_con"/>
    <property type="match status" value="1"/>
</dbReference>
<dbReference type="SMART" id="SM00212">
    <property type="entry name" value="UBCc"/>
    <property type="match status" value="1"/>
</dbReference>
<dbReference type="Gene3D" id="3.10.110.10">
    <property type="entry name" value="Ubiquitin Conjugating Enzyme"/>
    <property type="match status" value="1"/>
</dbReference>
<dbReference type="AlphaFoldDB" id="A0AAN7VUF3"/>
<dbReference type="PROSITE" id="PS50127">
    <property type="entry name" value="UBC_2"/>
    <property type="match status" value="1"/>
</dbReference>
<dbReference type="SUPFAM" id="SSF54495">
    <property type="entry name" value="UBC-like"/>
    <property type="match status" value="1"/>
</dbReference>
<evidence type="ECO:0000256" key="1">
    <source>
        <dbReference type="SAM" id="MobiDB-lite"/>
    </source>
</evidence>
<organism evidence="3 4">
    <name type="scientific">Elasticomyces elasticus</name>
    <dbReference type="NCBI Taxonomy" id="574655"/>
    <lineage>
        <taxon>Eukaryota</taxon>
        <taxon>Fungi</taxon>
        <taxon>Dikarya</taxon>
        <taxon>Ascomycota</taxon>
        <taxon>Pezizomycotina</taxon>
        <taxon>Dothideomycetes</taxon>
        <taxon>Dothideomycetidae</taxon>
        <taxon>Mycosphaerellales</taxon>
        <taxon>Teratosphaeriaceae</taxon>
        <taxon>Elasticomyces</taxon>
    </lineage>
</organism>
<feature type="domain" description="UBC core" evidence="2">
    <location>
        <begin position="1"/>
        <end position="129"/>
    </location>
</feature>
<name>A0AAN7VUF3_9PEZI</name>
<dbReference type="EMBL" id="JAVRQU010000017">
    <property type="protein sequence ID" value="KAK5693405.1"/>
    <property type="molecule type" value="Genomic_DNA"/>
</dbReference>
<gene>
    <name evidence="3" type="ORF">LTR97_009974</name>
</gene>
<evidence type="ECO:0000313" key="3">
    <source>
        <dbReference type="EMBL" id="KAK5693405.1"/>
    </source>
</evidence>
<evidence type="ECO:0000259" key="2">
    <source>
        <dbReference type="PROSITE" id="PS50127"/>
    </source>
</evidence>